<reference evidence="2 3" key="1">
    <citation type="submission" date="2019-10" db="EMBL/GenBank/DDBJ databases">
        <title>Assembly and Annotation for the nematode Trichostrongylus colubriformis.</title>
        <authorList>
            <person name="Martin J."/>
        </authorList>
    </citation>
    <scope>NUCLEOTIDE SEQUENCE [LARGE SCALE GENOMIC DNA]</scope>
    <source>
        <strain evidence="2">G859</strain>
        <tissue evidence="2">Whole worm</tissue>
    </source>
</reference>
<protein>
    <submittedName>
        <fullName evidence="2">Uncharacterized protein</fullName>
    </submittedName>
</protein>
<dbReference type="Gene3D" id="2.60.120.10">
    <property type="entry name" value="Jelly Rolls"/>
    <property type="match status" value="1"/>
</dbReference>
<evidence type="ECO:0000256" key="1">
    <source>
        <dbReference type="SAM" id="Phobius"/>
    </source>
</evidence>
<feature type="transmembrane region" description="Helical" evidence="1">
    <location>
        <begin position="126"/>
        <end position="147"/>
    </location>
</feature>
<organism evidence="2 3">
    <name type="scientific">Trichostrongylus colubriformis</name>
    <name type="common">Black scour worm</name>
    <dbReference type="NCBI Taxonomy" id="6319"/>
    <lineage>
        <taxon>Eukaryota</taxon>
        <taxon>Metazoa</taxon>
        <taxon>Ecdysozoa</taxon>
        <taxon>Nematoda</taxon>
        <taxon>Chromadorea</taxon>
        <taxon>Rhabditida</taxon>
        <taxon>Rhabditina</taxon>
        <taxon>Rhabditomorpha</taxon>
        <taxon>Strongyloidea</taxon>
        <taxon>Trichostrongylidae</taxon>
        <taxon>Trichostrongylus</taxon>
    </lineage>
</organism>
<evidence type="ECO:0000313" key="3">
    <source>
        <dbReference type="Proteomes" id="UP001331761"/>
    </source>
</evidence>
<accession>A0AAN8IMW4</accession>
<evidence type="ECO:0000313" key="2">
    <source>
        <dbReference type="EMBL" id="KAK5980324.1"/>
    </source>
</evidence>
<keyword evidence="1" id="KW-0472">Membrane</keyword>
<comment type="caution">
    <text evidence="2">The sequence shown here is derived from an EMBL/GenBank/DDBJ whole genome shotgun (WGS) entry which is preliminary data.</text>
</comment>
<feature type="transmembrane region" description="Helical" evidence="1">
    <location>
        <begin position="167"/>
        <end position="191"/>
    </location>
</feature>
<gene>
    <name evidence="2" type="ORF">GCK32_011600</name>
</gene>
<keyword evidence="1" id="KW-1133">Transmembrane helix</keyword>
<feature type="transmembrane region" description="Helical" evidence="1">
    <location>
        <begin position="40"/>
        <end position="58"/>
    </location>
</feature>
<keyword evidence="1" id="KW-0812">Transmembrane</keyword>
<dbReference type="InterPro" id="IPR014710">
    <property type="entry name" value="RmlC-like_jellyroll"/>
</dbReference>
<sequence length="480" mass="55410">MWISYETNINRLAHIGDCPLLAPQRTNTVQYETSRPFEKWWIFQTGIMCLYCILMAHVNYDDVGHVTRATLYIFLMAIWIMNVTQTIYTIHRTNSRLSKVSITKDDAQPKQQAHVSFVDIVLSKDVLPAIVCCLLMCAAFVFSIIILNEGHCIHRSQSVKCEWLRSITFALLIITTLYSLTIAAPLFIVMIREHTIERQLMKARIRLAVFHFLHHLLAELKISPDLFCSSAYKVARREAMSFDKLRRFTSGTKFKTEGKKMWFLRKGVCKITEWLPSQEHRHYHDMHVSQGAFVGERNILKTKWRGPLLPLMWPKRRYETTTYCEMLEINEKAIQEILAAEPSIYTMISNEIQSDRLITELRHSYRKRHDITPATFWTTFQRCGKSLTKEEQLTVPEGRIGIVGCWTQITLVAPRSALDGRLHVKGPAKLWVQPADVRAPGMVYFEKIRIEDAVECGGENNSCISFIHDGPGKLRALYAA</sequence>
<dbReference type="AlphaFoldDB" id="A0AAN8IMW4"/>
<dbReference type="Proteomes" id="UP001331761">
    <property type="component" value="Unassembled WGS sequence"/>
</dbReference>
<proteinExistence type="predicted"/>
<name>A0AAN8IMW4_TRICO</name>
<dbReference type="EMBL" id="WIXE01007563">
    <property type="protein sequence ID" value="KAK5980324.1"/>
    <property type="molecule type" value="Genomic_DNA"/>
</dbReference>
<feature type="transmembrane region" description="Helical" evidence="1">
    <location>
        <begin position="70"/>
        <end position="90"/>
    </location>
</feature>
<keyword evidence="3" id="KW-1185">Reference proteome</keyword>